<reference evidence="2" key="1">
    <citation type="submission" date="2021-06" db="EMBL/GenBank/DDBJ databases">
        <authorList>
            <person name="Kallberg Y."/>
            <person name="Tangrot J."/>
            <person name="Rosling A."/>
        </authorList>
    </citation>
    <scope>NUCLEOTIDE SEQUENCE</scope>
    <source>
        <strain evidence="2">UK204</strain>
    </source>
</reference>
<name>A0A9N9H6N6_9GLOM</name>
<evidence type="ECO:0000313" key="2">
    <source>
        <dbReference type="EMBL" id="CAG8660866.1"/>
    </source>
</evidence>
<dbReference type="OrthoDB" id="158739at2759"/>
<organism evidence="2 3">
    <name type="scientific">Funneliformis caledonium</name>
    <dbReference type="NCBI Taxonomy" id="1117310"/>
    <lineage>
        <taxon>Eukaryota</taxon>
        <taxon>Fungi</taxon>
        <taxon>Fungi incertae sedis</taxon>
        <taxon>Mucoromycota</taxon>
        <taxon>Glomeromycotina</taxon>
        <taxon>Glomeromycetes</taxon>
        <taxon>Glomerales</taxon>
        <taxon>Glomeraceae</taxon>
        <taxon>Funneliformis</taxon>
    </lineage>
</organism>
<feature type="compositionally biased region" description="Basic and acidic residues" evidence="1">
    <location>
        <begin position="143"/>
        <end position="164"/>
    </location>
</feature>
<dbReference type="SUPFAM" id="SSF52540">
    <property type="entry name" value="P-loop containing nucleoside triphosphate hydrolases"/>
    <property type="match status" value="1"/>
</dbReference>
<accession>A0A9N9H6N6</accession>
<dbReference type="InterPro" id="IPR027417">
    <property type="entry name" value="P-loop_NTPase"/>
</dbReference>
<protein>
    <submittedName>
        <fullName evidence="2">7084_t:CDS:1</fullName>
    </submittedName>
</protein>
<feature type="region of interest" description="Disordered" evidence="1">
    <location>
        <begin position="141"/>
        <end position="164"/>
    </location>
</feature>
<evidence type="ECO:0000256" key="1">
    <source>
        <dbReference type="SAM" id="MobiDB-lite"/>
    </source>
</evidence>
<dbReference type="AlphaFoldDB" id="A0A9N9H6N6"/>
<comment type="caution">
    <text evidence="2">The sequence shown here is derived from an EMBL/GenBank/DDBJ whole genome shotgun (WGS) entry which is preliminary data.</text>
</comment>
<evidence type="ECO:0000313" key="3">
    <source>
        <dbReference type="Proteomes" id="UP000789570"/>
    </source>
</evidence>
<dbReference type="Proteomes" id="UP000789570">
    <property type="component" value="Unassembled WGS sequence"/>
</dbReference>
<sequence>MSSYSSLSRVLSPFRVQTKFEENALPARRIVEMSFYCVVLTYPLPDPFPVNIFQDNLISENEMIPKAELTFGHLKQMIVRVMEKSPTVYKNICEVKSLWKVEGLAEGDNKWTILEEIANDKDETSIEQKLRALGNKLKSRKRRLEEDKEGGSRKRGKSDYPLESKEGRDSLISISGNRLDEIIKFVEMNRVGLLRSPPSSGKTTLGQTLRDYFSNCGGFYISLAGLGGRKQITEEHFENFWRNEVGCSWTEISDNTGTIYVFIDEIQVIYGNRADYFWGKVKMLMSSENKNKNDIHILLFGTYDPILVNEMNETPTPVKFYDDNTLSLKSLLLAEGELKDLTRFYVRMRVLGGSPLFKIPQKIADAIFSLTGGHVGLCRFILDLLYTHYKDKSNYFLAEKNDEALTIGMLRYLASPSLTINVMKGSRAFYWIDNWNPTEGEAKFIRNVLLNNQAGRSFPIDFSTDSVAKNFVRMGLFVADS</sequence>
<gene>
    <name evidence="2" type="ORF">FCALED_LOCUS11539</name>
</gene>
<proteinExistence type="predicted"/>
<dbReference type="EMBL" id="CAJVPQ010004936">
    <property type="protein sequence ID" value="CAG8660866.1"/>
    <property type="molecule type" value="Genomic_DNA"/>
</dbReference>
<keyword evidence="3" id="KW-1185">Reference proteome</keyword>